<evidence type="ECO:0000256" key="1">
    <source>
        <dbReference type="SAM" id="MobiDB-lite"/>
    </source>
</evidence>
<sequence length="513" mass="57453">MDKMKSAVVIGLALIWPGMMTFAQDLEKEFESFAKQQEQAYDAFKSKADADYESFLRAAWEAYDAFAPEPAPVRPEPPKPATFDPKKPDMPPVDIKPGDLKVPQAPVPGVGDKVPVKYPGLPDMANKPAPGVYVPGQPYTPVIVVPPTVKPGRTVYRTPIAFYGSEFELATDAIEGLSLAGIQEANVADAWKELCTKDYEQFVNDCMTLKKEKNLTDWAYLSLSKRIGEQLYGTNRPNDVAFLQMFLLNKSGYKVRLAKIDDQLKLLVAPAGTIYGTPYLRLNGDKYYVFEPVPEASMRIYTYKQDFADAKNLVCLNIDGIPSLEMSEETRTFTSADGKVSVQTVVNKNLMDFYRDYPQCDVVIHYKAPMSEDLRESLYAQLRKAIEGKSQVEAANILLTFVQTSFQYMTDGDQFGYEKPFFPDETFYYPYCDCEDRAMLYSTLVHDLLGLETILLDYPNHIASAVRFTEEVPGDAVVLADGTRYVVCDPTYIGAPVGSCMDQYKTVGPQVIF</sequence>
<reference evidence="2" key="2">
    <citation type="submission" date="2021-04" db="EMBL/GenBank/DDBJ databases">
        <authorList>
            <person name="Gilroy R."/>
        </authorList>
    </citation>
    <scope>NUCLEOTIDE SEQUENCE</scope>
    <source>
        <strain evidence="2">ChiHjej9B8-1298</strain>
    </source>
</reference>
<dbReference type="EMBL" id="DXBX01000058">
    <property type="protein sequence ID" value="HIZ33357.1"/>
    <property type="molecule type" value="Genomic_DNA"/>
</dbReference>
<proteinExistence type="predicted"/>
<evidence type="ECO:0000313" key="3">
    <source>
        <dbReference type="Proteomes" id="UP000824028"/>
    </source>
</evidence>
<organism evidence="2 3">
    <name type="scientific">Candidatus Bacteroides merdigallinarum</name>
    <dbReference type="NCBI Taxonomy" id="2838473"/>
    <lineage>
        <taxon>Bacteria</taxon>
        <taxon>Pseudomonadati</taxon>
        <taxon>Bacteroidota</taxon>
        <taxon>Bacteroidia</taxon>
        <taxon>Bacteroidales</taxon>
        <taxon>Bacteroidaceae</taxon>
        <taxon>Bacteroides</taxon>
    </lineage>
</organism>
<feature type="compositionally biased region" description="Pro residues" evidence="1">
    <location>
        <begin position="69"/>
        <end position="80"/>
    </location>
</feature>
<name>A0A9D2E9L5_9BACE</name>
<feature type="region of interest" description="Disordered" evidence="1">
    <location>
        <begin position="68"/>
        <end position="89"/>
    </location>
</feature>
<dbReference type="AlphaFoldDB" id="A0A9D2E9L5"/>
<comment type="caution">
    <text evidence="2">The sequence shown here is derived from an EMBL/GenBank/DDBJ whole genome shotgun (WGS) entry which is preliminary data.</text>
</comment>
<evidence type="ECO:0000313" key="2">
    <source>
        <dbReference type="EMBL" id="HIZ33357.1"/>
    </source>
</evidence>
<protein>
    <submittedName>
        <fullName evidence="2">Uncharacterized protein</fullName>
    </submittedName>
</protein>
<gene>
    <name evidence="2" type="ORF">H9814_07455</name>
</gene>
<reference evidence="2" key="1">
    <citation type="journal article" date="2021" name="PeerJ">
        <title>Extensive microbial diversity within the chicken gut microbiome revealed by metagenomics and culture.</title>
        <authorList>
            <person name="Gilroy R."/>
            <person name="Ravi A."/>
            <person name="Getino M."/>
            <person name="Pursley I."/>
            <person name="Horton D.L."/>
            <person name="Alikhan N.F."/>
            <person name="Baker D."/>
            <person name="Gharbi K."/>
            <person name="Hall N."/>
            <person name="Watson M."/>
            <person name="Adriaenssens E.M."/>
            <person name="Foster-Nyarko E."/>
            <person name="Jarju S."/>
            <person name="Secka A."/>
            <person name="Antonio M."/>
            <person name="Oren A."/>
            <person name="Chaudhuri R.R."/>
            <person name="La Ragione R."/>
            <person name="Hildebrand F."/>
            <person name="Pallen M.J."/>
        </authorList>
    </citation>
    <scope>NUCLEOTIDE SEQUENCE</scope>
    <source>
        <strain evidence="2">ChiHjej9B8-1298</strain>
    </source>
</reference>
<dbReference type="Proteomes" id="UP000824028">
    <property type="component" value="Unassembled WGS sequence"/>
</dbReference>
<dbReference type="Gene3D" id="3.10.620.30">
    <property type="match status" value="1"/>
</dbReference>
<accession>A0A9D2E9L5</accession>